<dbReference type="Pfam" id="PF02571">
    <property type="entry name" value="CbiJ"/>
    <property type="match status" value="1"/>
</dbReference>
<name>A0A285TC31_9HYPH</name>
<comment type="pathway">
    <text evidence="1">Cofactor biosynthesis; adenosylcobalamin biosynthesis.</text>
</comment>
<organism evidence="4 5">
    <name type="scientific">Stappia indica</name>
    <dbReference type="NCBI Taxonomy" id="538381"/>
    <lineage>
        <taxon>Bacteria</taxon>
        <taxon>Pseudomonadati</taxon>
        <taxon>Pseudomonadota</taxon>
        <taxon>Alphaproteobacteria</taxon>
        <taxon>Hyphomicrobiales</taxon>
        <taxon>Stappiaceae</taxon>
        <taxon>Stappia</taxon>
    </lineage>
</organism>
<evidence type="ECO:0000313" key="4">
    <source>
        <dbReference type="EMBL" id="SOC19689.1"/>
    </source>
</evidence>
<gene>
    <name evidence="4" type="ORF">SAMN05421512_11083</name>
</gene>
<dbReference type="EMBL" id="OBML01000010">
    <property type="protein sequence ID" value="SOC19689.1"/>
    <property type="molecule type" value="Genomic_DNA"/>
</dbReference>
<evidence type="ECO:0000313" key="5">
    <source>
        <dbReference type="Proteomes" id="UP000219331"/>
    </source>
</evidence>
<sequence length="248" mass="26049">MSVPFPVLLLAGTGEARALAGRLADDPRFAVTASLAGAVERPEAYPVPVRIGGFGGAEGLGAWLHGAGIAAVIDATHPFAARISANAVAAARIAGIPLLRLERPAWQAEEGDDWQDVADLDEAAAILPLRARPFLAVGRKEISRFAERRDLDCLMRMIDPPDTGTRLPPGRLVLARPSRDVEAEVALLQEHGATHVVTKNSGGPFGEAKLLAARRLGLPVVVVRRPAVTGGETAPDVASALAWLEARV</sequence>
<evidence type="ECO:0000256" key="1">
    <source>
        <dbReference type="ARBA" id="ARBA00004953"/>
    </source>
</evidence>
<reference evidence="4 5" key="1">
    <citation type="submission" date="2017-08" db="EMBL/GenBank/DDBJ databases">
        <authorList>
            <person name="de Groot N.N."/>
        </authorList>
    </citation>
    <scope>NUCLEOTIDE SEQUENCE [LARGE SCALE GENOMIC DNA]</scope>
    <source>
        <strain evidence="4 5">USBA 352</strain>
    </source>
</reference>
<dbReference type="STRING" id="538381.GCA_001696535_03972"/>
<keyword evidence="5" id="KW-1185">Reference proteome</keyword>
<dbReference type="NCBIfam" id="NF005968">
    <property type="entry name" value="PRK08057.1-2"/>
    <property type="match status" value="1"/>
</dbReference>
<dbReference type="AlphaFoldDB" id="A0A285TC31"/>
<protein>
    <submittedName>
        <fullName evidence="4">Precorrin-6A/cobalt-precorrin-6A reductase</fullName>
    </submittedName>
</protein>
<keyword evidence="2" id="KW-0169">Cobalamin biosynthesis</keyword>
<keyword evidence="3" id="KW-0560">Oxidoreductase</keyword>
<accession>A0A285TC31</accession>
<evidence type="ECO:0000256" key="3">
    <source>
        <dbReference type="ARBA" id="ARBA00023002"/>
    </source>
</evidence>
<dbReference type="PROSITE" id="PS51014">
    <property type="entry name" value="COBK_CBIJ"/>
    <property type="match status" value="1"/>
</dbReference>
<proteinExistence type="predicted"/>
<dbReference type="InterPro" id="IPR003723">
    <property type="entry name" value="Precorrin-6x_reduct"/>
</dbReference>
<dbReference type="Proteomes" id="UP000219331">
    <property type="component" value="Unassembled WGS sequence"/>
</dbReference>
<dbReference type="NCBIfam" id="TIGR00715">
    <property type="entry name" value="precor6x_red"/>
    <property type="match status" value="1"/>
</dbReference>
<dbReference type="OrthoDB" id="5183775at2"/>
<dbReference type="RefSeq" id="WP_097175845.1">
    <property type="nucleotide sequence ID" value="NZ_OBML01000010.1"/>
</dbReference>
<dbReference type="GO" id="GO:0016994">
    <property type="term" value="F:precorrin-6A reductase activity"/>
    <property type="evidence" value="ECO:0007669"/>
    <property type="project" value="InterPro"/>
</dbReference>
<evidence type="ECO:0000256" key="2">
    <source>
        <dbReference type="ARBA" id="ARBA00022573"/>
    </source>
</evidence>
<dbReference type="PANTHER" id="PTHR36925">
    <property type="entry name" value="COBALT-PRECORRIN-6A REDUCTASE"/>
    <property type="match status" value="1"/>
</dbReference>
<dbReference type="GO" id="GO:0009236">
    <property type="term" value="P:cobalamin biosynthetic process"/>
    <property type="evidence" value="ECO:0007669"/>
    <property type="project" value="UniProtKB-UniPathway"/>
</dbReference>
<dbReference type="UniPathway" id="UPA00148"/>
<dbReference type="PANTHER" id="PTHR36925:SF1">
    <property type="entry name" value="COBALT-PRECORRIN-6A REDUCTASE"/>
    <property type="match status" value="1"/>
</dbReference>